<sequence>MVMSKFYWLAHRRYVENNRMRWHAETADEAFWLGYWQSHVNVAYFERAEKTDLGMDELGALLLKAMPADGRHLEAGCGAGYWVAALRAAGRNVEGIEYSRPLVELVNAVYPQLPVGYGDALAIDCPDNTYASYLSFGVVEHRREGPEPFLAEAFRVLRPGGRILITVPYLGRVRGLKARLGVYESHPPTQPFFQYGFSAGDFGALLRDAGFEIEYTRPLSIHRLLLEEIGPYRWLYDRIGSAAWRAAVHRLLGGRDGHMLLTVGHKPA</sequence>
<evidence type="ECO:0000259" key="1">
    <source>
        <dbReference type="Pfam" id="PF08241"/>
    </source>
</evidence>
<dbReference type="KEGG" id="pbf:CFX0092_A2294"/>
<feature type="domain" description="Methyltransferase type 11" evidence="1">
    <location>
        <begin position="73"/>
        <end position="165"/>
    </location>
</feature>
<dbReference type="SUPFAM" id="SSF53335">
    <property type="entry name" value="S-adenosyl-L-methionine-dependent methyltransferases"/>
    <property type="match status" value="1"/>
</dbReference>
<reference evidence="2" key="1">
    <citation type="submission" date="2016-01" db="EMBL/GenBank/DDBJ databases">
        <authorList>
            <person name="Mcilroy J.S."/>
            <person name="Karst M S."/>
            <person name="Albertsen M."/>
        </authorList>
    </citation>
    <scope>NUCLEOTIDE SEQUENCE</scope>
    <source>
        <strain evidence="2">Cfx-K</strain>
    </source>
</reference>
<keyword evidence="3" id="KW-1185">Reference proteome</keyword>
<protein>
    <recommendedName>
        <fullName evidence="1">Methyltransferase type 11 domain-containing protein</fullName>
    </recommendedName>
</protein>
<dbReference type="EMBL" id="LN890655">
    <property type="protein sequence ID" value="CUS04172.2"/>
    <property type="molecule type" value="Genomic_DNA"/>
</dbReference>
<organism evidence="2 3">
    <name type="scientific">Candidatus Promineifilum breve</name>
    <dbReference type="NCBI Taxonomy" id="1806508"/>
    <lineage>
        <taxon>Bacteria</taxon>
        <taxon>Bacillati</taxon>
        <taxon>Chloroflexota</taxon>
        <taxon>Ardenticatenia</taxon>
        <taxon>Candidatus Promineifilales</taxon>
        <taxon>Candidatus Promineifilaceae</taxon>
        <taxon>Candidatus Promineifilum</taxon>
    </lineage>
</organism>
<dbReference type="InterPro" id="IPR013216">
    <property type="entry name" value="Methyltransf_11"/>
</dbReference>
<dbReference type="InterPro" id="IPR029063">
    <property type="entry name" value="SAM-dependent_MTases_sf"/>
</dbReference>
<dbReference type="Gene3D" id="3.40.50.150">
    <property type="entry name" value="Vaccinia Virus protein VP39"/>
    <property type="match status" value="1"/>
</dbReference>
<gene>
    <name evidence="2" type="ORF">CFX0092_A2294</name>
</gene>
<accession>A0A160T3B3</accession>
<evidence type="ECO:0000313" key="3">
    <source>
        <dbReference type="Proteomes" id="UP000215027"/>
    </source>
</evidence>
<evidence type="ECO:0000313" key="2">
    <source>
        <dbReference type="EMBL" id="CUS04172.2"/>
    </source>
</evidence>
<dbReference type="Pfam" id="PF08241">
    <property type="entry name" value="Methyltransf_11"/>
    <property type="match status" value="1"/>
</dbReference>
<dbReference type="Proteomes" id="UP000215027">
    <property type="component" value="Chromosome I"/>
</dbReference>
<dbReference type="CDD" id="cd02440">
    <property type="entry name" value="AdoMet_MTases"/>
    <property type="match status" value="1"/>
</dbReference>
<name>A0A160T3B3_9CHLR</name>
<dbReference type="AlphaFoldDB" id="A0A160T3B3"/>
<proteinExistence type="predicted"/>